<feature type="transmembrane region" description="Helical" evidence="2">
    <location>
        <begin position="45"/>
        <end position="64"/>
    </location>
</feature>
<dbReference type="RefSeq" id="WP_106013007.1">
    <property type="nucleotide sequence ID" value="NZ_CP027226.1"/>
</dbReference>
<keyword evidence="2" id="KW-1133">Transmembrane helix</keyword>
<accession>A0A2S0KPU4</accession>
<evidence type="ECO:0000313" key="4">
    <source>
        <dbReference type="Proteomes" id="UP000237947"/>
    </source>
</evidence>
<dbReference type="AlphaFoldDB" id="A0A2S0KPU4"/>
<evidence type="ECO:0000256" key="2">
    <source>
        <dbReference type="SAM" id="Phobius"/>
    </source>
</evidence>
<protein>
    <submittedName>
        <fullName evidence="3">Uncharacterized protein</fullName>
    </submittedName>
</protein>
<keyword evidence="4" id="KW-1185">Reference proteome</keyword>
<name>A0A2S0KPU4_9FIRM</name>
<evidence type="ECO:0000313" key="3">
    <source>
        <dbReference type="EMBL" id="AVM43060.1"/>
    </source>
</evidence>
<organism evidence="3 4">
    <name type="scientific">Fastidiosipila sanguinis</name>
    <dbReference type="NCBI Taxonomy" id="236753"/>
    <lineage>
        <taxon>Bacteria</taxon>
        <taxon>Bacillati</taxon>
        <taxon>Bacillota</taxon>
        <taxon>Clostridia</taxon>
        <taxon>Eubacteriales</taxon>
        <taxon>Oscillospiraceae</taxon>
        <taxon>Fastidiosipila</taxon>
    </lineage>
</organism>
<gene>
    <name evidence="3" type="ORF">C5Q98_07485</name>
</gene>
<dbReference type="Proteomes" id="UP000237947">
    <property type="component" value="Chromosome"/>
</dbReference>
<keyword evidence="2" id="KW-0472">Membrane</keyword>
<evidence type="ECO:0000256" key="1">
    <source>
        <dbReference type="SAM" id="MobiDB-lite"/>
    </source>
</evidence>
<dbReference type="KEGG" id="fsa:C5Q98_07485"/>
<keyword evidence="2" id="KW-0812">Transmembrane</keyword>
<reference evidence="4" key="1">
    <citation type="submission" date="2018-02" db="EMBL/GenBank/DDBJ databases">
        <authorList>
            <person name="Holder M.E."/>
            <person name="Ajami N.J."/>
            <person name="Petrosino J.F."/>
        </authorList>
    </citation>
    <scope>NUCLEOTIDE SEQUENCE [LARGE SCALE GENOMIC DNA]</scope>
    <source>
        <strain evidence="4">CCUG 47711</strain>
    </source>
</reference>
<dbReference type="EMBL" id="CP027226">
    <property type="protein sequence ID" value="AVM43060.1"/>
    <property type="molecule type" value="Genomic_DNA"/>
</dbReference>
<feature type="region of interest" description="Disordered" evidence="1">
    <location>
        <begin position="1"/>
        <end position="23"/>
    </location>
</feature>
<proteinExistence type="predicted"/>
<sequence>MKTPKQNNKKNTNHKALGSNKFDAAEYRKNKRLQELEDTKKKRNAMFVFAIAVFALILIIIAIVSRL</sequence>